<evidence type="ECO:0000313" key="3">
    <source>
        <dbReference type="Proteomes" id="UP000064967"/>
    </source>
</evidence>
<dbReference type="RefSeq" id="WP_146653553.1">
    <property type="nucleotide sequence ID" value="NZ_CP012333.1"/>
</dbReference>
<organism evidence="2 3">
    <name type="scientific">Labilithrix luteola</name>
    <dbReference type="NCBI Taxonomy" id="1391654"/>
    <lineage>
        <taxon>Bacteria</taxon>
        <taxon>Pseudomonadati</taxon>
        <taxon>Myxococcota</taxon>
        <taxon>Polyangia</taxon>
        <taxon>Polyangiales</taxon>
        <taxon>Labilitrichaceae</taxon>
        <taxon>Labilithrix</taxon>
    </lineage>
</organism>
<evidence type="ECO:0000256" key="1">
    <source>
        <dbReference type="SAM" id="SignalP"/>
    </source>
</evidence>
<dbReference type="EMBL" id="CP012333">
    <property type="protein sequence ID" value="AKV02671.1"/>
    <property type="molecule type" value="Genomic_DNA"/>
</dbReference>
<dbReference type="STRING" id="1391654.AKJ09_09334"/>
<proteinExistence type="predicted"/>
<feature type="chain" id="PRO_5005467312" description="Tryptophan synthase alpha chain" evidence="1">
    <location>
        <begin position="26"/>
        <end position="401"/>
    </location>
</feature>
<accession>A0A0K1QA52</accession>
<feature type="signal peptide" evidence="1">
    <location>
        <begin position="1"/>
        <end position="25"/>
    </location>
</feature>
<sequence>MSPHRRTLTAALALVALTVALPHCAREVMLDAAPADDGGANVLLPKGDASLGDTDAGLITYCASNKCPAGFTTCSTSRFPCDVNLRADRQNCGECGHACPAATGREAYECVDGKCVLQCSAIAPTFDCDGLPDNGCETDPGSNDHCTACGDTCPDPDKPCVSTSSEGSYQCGCPPDLLNCPGTFPSCIDPTNDDRNCGACNNMCDRMGDGGAPLANAYYGCVANQCGRMKCNANYGNCDGDASNGCEAQLVTSENCGACGRTCSPGMECRVNLKGQAECMCPTGLTYCPQTCFGGVCYGGCYDISSDKLNCGACGFNCSFGAEPYSTSYCSYGICNKRCNKGRADCNRNPADDCEVDTDSDPRNCGGCGKVCDAVDGQACVGGQCVVEPCEQGSDAGEVAR</sequence>
<dbReference type="AlphaFoldDB" id="A0A0K1QA52"/>
<keyword evidence="3" id="KW-1185">Reference proteome</keyword>
<evidence type="ECO:0008006" key="4">
    <source>
        <dbReference type="Google" id="ProtNLM"/>
    </source>
</evidence>
<dbReference type="Proteomes" id="UP000064967">
    <property type="component" value="Chromosome"/>
</dbReference>
<gene>
    <name evidence="2" type="ORF">AKJ09_09334</name>
</gene>
<dbReference type="OrthoDB" id="5492401at2"/>
<protein>
    <recommendedName>
        <fullName evidence="4">Tryptophan synthase alpha chain</fullName>
    </recommendedName>
</protein>
<name>A0A0K1QA52_9BACT</name>
<reference evidence="2 3" key="1">
    <citation type="submission" date="2015-08" db="EMBL/GenBank/DDBJ databases">
        <authorList>
            <person name="Babu N.S."/>
            <person name="Beckwith C.J."/>
            <person name="Beseler K.G."/>
            <person name="Brison A."/>
            <person name="Carone J.V."/>
            <person name="Caskin T.P."/>
            <person name="Diamond M."/>
            <person name="Durham M.E."/>
            <person name="Foxe J.M."/>
            <person name="Go M."/>
            <person name="Henderson B.A."/>
            <person name="Jones I.B."/>
            <person name="McGettigan J.A."/>
            <person name="Micheletti S.J."/>
            <person name="Nasrallah M.E."/>
            <person name="Ortiz D."/>
            <person name="Piller C.R."/>
            <person name="Privatt S.R."/>
            <person name="Schneider S.L."/>
            <person name="Sharp S."/>
            <person name="Smith T.C."/>
            <person name="Stanton J.D."/>
            <person name="Ullery H.E."/>
            <person name="Wilson R.J."/>
            <person name="Serrano M.G."/>
            <person name="Buck G."/>
            <person name="Lee V."/>
            <person name="Wang Y."/>
            <person name="Carvalho R."/>
            <person name="Voegtly L."/>
            <person name="Shi R."/>
            <person name="Duckworth R."/>
            <person name="Johnson A."/>
            <person name="Loviza R."/>
            <person name="Walstead R."/>
            <person name="Shah Z."/>
            <person name="Kiflezghi M."/>
            <person name="Wade K."/>
            <person name="Ball S.L."/>
            <person name="Bradley K.W."/>
            <person name="Asai D.J."/>
            <person name="Bowman C.A."/>
            <person name="Russell D.A."/>
            <person name="Pope W.H."/>
            <person name="Jacobs-Sera D."/>
            <person name="Hendrix R.W."/>
            <person name="Hatfull G.F."/>
        </authorList>
    </citation>
    <scope>NUCLEOTIDE SEQUENCE [LARGE SCALE GENOMIC DNA]</scope>
    <source>
        <strain evidence="2 3">DSM 27648</strain>
    </source>
</reference>
<dbReference type="KEGG" id="llu:AKJ09_09334"/>
<evidence type="ECO:0000313" key="2">
    <source>
        <dbReference type="EMBL" id="AKV02671.1"/>
    </source>
</evidence>
<keyword evidence="1" id="KW-0732">Signal</keyword>